<keyword evidence="3" id="KW-1185">Reference proteome</keyword>
<evidence type="ECO:0000256" key="1">
    <source>
        <dbReference type="SAM" id="MobiDB-lite"/>
    </source>
</evidence>
<feature type="compositionally biased region" description="Polar residues" evidence="1">
    <location>
        <begin position="19"/>
        <end position="52"/>
    </location>
</feature>
<dbReference type="HOGENOM" id="CLU_2405276_0_0_1"/>
<organism evidence="2 3">
    <name type="scientific">Candida maltosa (strain Xu316)</name>
    <name type="common">Yeast</name>
    <dbReference type="NCBI Taxonomy" id="1245528"/>
    <lineage>
        <taxon>Eukaryota</taxon>
        <taxon>Fungi</taxon>
        <taxon>Dikarya</taxon>
        <taxon>Ascomycota</taxon>
        <taxon>Saccharomycotina</taxon>
        <taxon>Pichiomycetes</taxon>
        <taxon>Debaryomycetaceae</taxon>
        <taxon>Candida/Lodderomyces clade</taxon>
        <taxon>Candida</taxon>
    </lineage>
</organism>
<accession>M3JX10</accession>
<reference evidence="2 3" key="1">
    <citation type="submission" date="2013-02" db="EMBL/GenBank/DDBJ databases">
        <title>Genome sequence of Candida maltosa Xu316, a potential industrial strain for xylitol and ethanol production.</title>
        <authorList>
            <person name="Yu J."/>
            <person name="Wang Q."/>
            <person name="Geng X."/>
            <person name="Bao W."/>
            <person name="He P."/>
            <person name="Cai J."/>
        </authorList>
    </citation>
    <scope>NUCLEOTIDE SEQUENCE [LARGE SCALE GENOMIC DNA]</scope>
    <source>
        <strain evidence="3">Xu316</strain>
    </source>
</reference>
<dbReference type="Proteomes" id="UP000011777">
    <property type="component" value="Unassembled WGS sequence"/>
</dbReference>
<protein>
    <submittedName>
        <fullName evidence="2">Uncharacterized protein</fullName>
    </submittedName>
</protein>
<name>M3JX10_CANMX</name>
<gene>
    <name evidence="2" type="ORF">G210_2206</name>
</gene>
<comment type="caution">
    <text evidence="2">The sequence shown here is derived from an EMBL/GenBank/DDBJ whole genome shotgun (WGS) entry which is preliminary data.</text>
</comment>
<sequence>MPPPIIAPKFTFVPKVPSTVESQGTPERNLSIESSSGASRPVSGTNGNSNDSPDSRTRGNWRIISTESDDEVDKEDEDDISSDIEELIENQLF</sequence>
<feature type="region of interest" description="Disordered" evidence="1">
    <location>
        <begin position="16"/>
        <end position="81"/>
    </location>
</feature>
<feature type="non-terminal residue" evidence="2">
    <location>
        <position position="93"/>
    </location>
</feature>
<dbReference type="EMBL" id="AOGT01001570">
    <property type="protein sequence ID" value="EMG47460.1"/>
    <property type="molecule type" value="Genomic_DNA"/>
</dbReference>
<dbReference type="AlphaFoldDB" id="M3JX10"/>
<feature type="compositionally biased region" description="Acidic residues" evidence="1">
    <location>
        <begin position="67"/>
        <end position="81"/>
    </location>
</feature>
<evidence type="ECO:0000313" key="2">
    <source>
        <dbReference type="EMBL" id="EMG47460.1"/>
    </source>
</evidence>
<evidence type="ECO:0000313" key="3">
    <source>
        <dbReference type="Proteomes" id="UP000011777"/>
    </source>
</evidence>
<proteinExistence type="predicted"/>